<gene>
    <name evidence="7" type="ORF">ABE541_22275</name>
</gene>
<comment type="similarity">
    <text evidence="4">Belongs to the TonB-dependent receptor family.</text>
</comment>
<evidence type="ECO:0000313" key="8">
    <source>
        <dbReference type="Proteomes" id="UP001409291"/>
    </source>
</evidence>
<keyword evidence="8" id="KW-1185">Reference proteome</keyword>
<dbReference type="Proteomes" id="UP001409291">
    <property type="component" value="Unassembled WGS sequence"/>
</dbReference>
<dbReference type="SUPFAM" id="SSF49464">
    <property type="entry name" value="Carboxypeptidase regulatory domain-like"/>
    <property type="match status" value="1"/>
</dbReference>
<dbReference type="Pfam" id="PF07660">
    <property type="entry name" value="STN"/>
    <property type="match status" value="1"/>
</dbReference>
<dbReference type="Gene3D" id="2.170.130.10">
    <property type="entry name" value="TonB-dependent receptor, plug domain"/>
    <property type="match status" value="1"/>
</dbReference>
<dbReference type="Pfam" id="PF13715">
    <property type="entry name" value="CarbopepD_reg_2"/>
    <property type="match status" value="1"/>
</dbReference>
<dbReference type="InterPro" id="IPR023996">
    <property type="entry name" value="TonB-dep_OMP_SusC/RagA"/>
</dbReference>
<proteinExistence type="inferred from homology"/>
<evidence type="ECO:0000313" key="7">
    <source>
        <dbReference type="EMBL" id="MEN5380011.1"/>
    </source>
</evidence>
<dbReference type="Pfam" id="PF07715">
    <property type="entry name" value="Plug"/>
    <property type="match status" value="1"/>
</dbReference>
<evidence type="ECO:0000256" key="4">
    <source>
        <dbReference type="PROSITE-ProRule" id="PRU01360"/>
    </source>
</evidence>
<dbReference type="InterPro" id="IPR011662">
    <property type="entry name" value="Secretin/TonB_short_N"/>
</dbReference>
<dbReference type="NCBIfam" id="TIGR04057">
    <property type="entry name" value="SusC_RagA_signa"/>
    <property type="match status" value="1"/>
</dbReference>
<dbReference type="InterPro" id="IPR023997">
    <property type="entry name" value="TonB-dep_OMP_SusC/RagA_CS"/>
</dbReference>
<dbReference type="Gene3D" id="3.55.50.30">
    <property type="match status" value="1"/>
</dbReference>
<comment type="subcellular location">
    <subcellularLocation>
        <location evidence="4">Cell outer membrane</location>
        <topology evidence="4">Multi-pass membrane protein</topology>
    </subcellularLocation>
</comment>
<evidence type="ECO:0000259" key="6">
    <source>
        <dbReference type="Pfam" id="PF07715"/>
    </source>
</evidence>
<sequence>MNQLKPKQTKQNIRGVRLLMYLVLLTICITTTSSSLKATLQKEISIEFNNVTIKQALHDLHGKMGVKFVYSPNDIDENKKIKLSFHNEKLESILNKLFTGMNVSFVMKDYTIILKKSAKVEQVIQNRIIEGQVLTESGNRLSNATVTGNVSNRSTSTDDNGRFSLSILPTDRYISVRLVGYAPEQIELTDRNSYRIVLKDSVSALDEVVVVGFGTQRKASVVGAITTIQPKRLQSGTTRSLSNNLAGQLSGVIAVQRSGEPGYDNSNFWIRGISTFGGNRNPLILVDGVERSLDNMDPEEIESFSVLKDAAASAVYGVRGANGVILVNTKRGKVGKPNVSFRFEEGLTSPIQLPNFVGAAEYLEVMNSIREERGETGLYSQERIDNIRKGVDKDLYPDVNWLDEILKDRAGNSRGNLSVNGGSDILRYSLVTSFYREGGIIERDKKQDWDSSSKLNRYNVRSNVDINVSPTTLFRLNIGGYLQDRNRAPQSVDALFQEAFTIPPYVHPTIYSSGEIPRTSGRTNPWALATQRGYERLSDSKIESLFSIEQDLAFFLKGLKARGLFSFDRYSSTSVVRSKDPDYYNPAIGRDEEGRLKLVIDSYGQEFLGYSKGSDWGDKSMYLEGAINYAQNFGNHNVEGMVLYNQRNYDNGDLLPYRNQGIAGRFSYNYANRYIGEFNFGYNGSENFAPGKRFGFFPSFALGWYLSEETWMQHLRSTVNKLKFRGSYGLVGNDKLDGRRFAYITTINESTGYSWGINNDFRRSGRIEGDQGNLDLTWETVQKTNVGFELGLWNALDFQIDYFTEKRSNIFMQRRSIPGSSGFTNAPWANYGKVNNQGVDASVEFSKALNPDLFLSVRGTFTYAHNKIIEQDEPSAVIGTSRSSTGKSIGQLFGLVADGLFEEQDFADVASGQLKSDIPKHTFGPVRPGDIKYVDLNNDGVIDAFDRTAIGGTEDPQIVYGFGANVRYKSFDFGFFMQGLSKTDRIIGGSNFIPGSSNGAMGNMFDNVSDRWTVADPRQDVFYPRLSDYQSSNNNMASTWWLRDMSFLRLRNVELGFNMPSNWINPIQIKNLRIFLRGNNLLTISDFKLWDPELGVNNGMRYPIMKSMSIGMELNFK</sequence>
<feature type="domain" description="TonB-dependent receptor plug" evidence="6">
    <location>
        <begin position="218"/>
        <end position="324"/>
    </location>
</feature>
<evidence type="ECO:0000256" key="3">
    <source>
        <dbReference type="ARBA" id="ARBA00023237"/>
    </source>
</evidence>
<organism evidence="7 8">
    <name type="scientific">Sphingobacterium kitahiroshimense</name>
    <dbReference type="NCBI Taxonomy" id="470446"/>
    <lineage>
        <taxon>Bacteria</taxon>
        <taxon>Pseudomonadati</taxon>
        <taxon>Bacteroidota</taxon>
        <taxon>Sphingobacteriia</taxon>
        <taxon>Sphingobacteriales</taxon>
        <taxon>Sphingobacteriaceae</taxon>
        <taxon>Sphingobacterium</taxon>
    </lineage>
</organism>
<dbReference type="InterPro" id="IPR037066">
    <property type="entry name" value="Plug_dom_sf"/>
</dbReference>
<dbReference type="NCBIfam" id="TIGR04056">
    <property type="entry name" value="OMP_RagA_SusC"/>
    <property type="match status" value="1"/>
</dbReference>
<evidence type="ECO:0000259" key="5">
    <source>
        <dbReference type="Pfam" id="PF07660"/>
    </source>
</evidence>
<comment type="caution">
    <text evidence="7">The sequence shown here is derived from an EMBL/GenBank/DDBJ whole genome shotgun (WGS) entry which is preliminary data.</text>
</comment>
<dbReference type="EMBL" id="JBDJNQ010000013">
    <property type="protein sequence ID" value="MEN5380011.1"/>
    <property type="molecule type" value="Genomic_DNA"/>
</dbReference>
<keyword evidence="4" id="KW-1134">Transmembrane beta strand</keyword>
<dbReference type="PROSITE" id="PS52016">
    <property type="entry name" value="TONB_DEPENDENT_REC_3"/>
    <property type="match status" value="1"/>
</dbReference>
<keyword evidence="3 4" id="KW-0998">Cell outer membrane</keyword>
<dbReference type="InterPro" id="IPR039426">
    <property type="entry name" value="TonB-dep_rcpt-like"/>
</dbReference>
<keyword evidence="1 4" id="KW-0813">Transport</keyword>
<dbReference type="Gene3D" id="2.60.40.1120">
    <property type="entry name" value="Carboxypeptidase-like, regulatory domain"/>
    <property type="match status" value="1"/>
</dbReference>
<dbReference type="InterPro" id="IPR012910">
    <property type="entry name" value="Plug_dom"/>
</dbReference>
<evidence type="ECO:0000256" key="2">
    <source>
        <dbReference type="ARBA" id="ARBA00023136"/>
    </source>
</evidence>
<accession>A0ABV0BZC5</accession>
<name>A0ABV0BZC5_9SPHI</name>
<feature type="domain" description="Secretin/TonB short N-terminal" evidence="5">
    <location>
        <begin position="67"/>
        <end position="116"/>
    </location>
</feature>
<protein>
    <submittedName>
        <fullName evidence="7">SusC/RagA family TonB-linked outer membrane protein</fullName>
    </submittedName>
</protein>
<dbReference type="InterPro" id="IPR008969">
    <property type="entry name" value="CarboxyPept-like_regulatory"/>
</dbReference>
<dbReference type="SUPFAM" id="SSF56935">
    <property type="entry name" value="Porins"/>
    <property type="match status" value="1"/>
</dbReference>
<dbReference type="RefSeq" id="WP_346582868.1">
    <property type="nucleotide sequence ID" value="NZ_JBDJNQ010000013.1"/>
</dbReference>
<evidence type="ECO:0000256" key="1">
    <source>
        <dbReference type="ARBA" id="ARBA00022448"/>
    </source>
</evidence>
<keyword evidence="4" id="KW-0812">Transmembrane</keyword>
<keyword evidence="2 4" id="KW-0472">Membrane</keyword>
<reference evidence="7 8" key="1">
    <citation type="submission" date="2024-04" db="EMBL/GenBank/DDBJ databases">
        <title>WGS of bacteria from Torrens River.</title>
        <authorList>
            <person name="Wyrsch E.R."/>
            <person name="Drigo B."/>
        </authorList>
    </citation>
    <scope>NUCLEOTIDE SEQUENCE [LARGE SCALE GENOMIC DNA]</scope>
    <source>
        <strain evidence="7 8">TWI391</strain>
    </source>
</reference>